<keyword evidence="1" id="KW-1185">Reference proteome</keyword>
<proteinExistence type="predicted"/>
<protein>
    <submittedName>
        <fullName evidence="2">Uncharacterized protein</fullName>
    </submittedName>
</protein>
<accession>A0A5S6QSK3</accession>
<evidence type="ECO:0000313" key="1">
    <source>
        <dbReference type="Proteomes" id="UP000046395"/>
    </source>
</evidence>
<organism evidence="1 2">
    <name type="scientific">Trichuris muris</name>
    <name type="common">Mouse whipworm</name>
    <dbReference type="NCBI Taxonomy" id="70415"/>
    <lineage>
        <taxon>Eukaryota</taxon>
        <taxon>Metazoa</taxon>
        <taxon>Ecdysozoa</taxon>
        <taxon>Nematoda</taxon>
        <taxon>Enoplea</taxon>
        <taxon>Dorylaimia</taxon>
        <taxon>Trichinellida</taxon>
        <taxon>Trichuridae</taxon>
        <taxon>Trichuris</taxon>
    </lineage>
</organism>
<evidence type="ECO:0000313" key="2">
    <source>
        <dbReference type="WBParaSite" id="TMUE_2000009882.1"/>
    </source>
</evidence>
<reference evidence="2" key="1">
    <citation type="submission" date="2019-12" db="UniProtKB">
        <authorList>
            <consortium name="WormBaseParasite"/>
        </authorList>
    </citation>
    <scope>IDENTIFICATION</scope>
</reference>
<sequence>MLSFHTDACLFAASRSPVRSPYSEAVIPLYHGTQGAMAYRAERLLWHLMSIDYIHSCDGIWSPAYKVLLTLTYECARTCIHVIGKTNVTTATIAQENMSSIEALFIAEKAMEILNDPFGHVN</sequence>
<dbReference type="Proteomes" id="UP000046395">
    <property type="component" value="Unassembled WGS sequence"/>
</dbReference>
<name>A0A5S6QSK3_TRIMR</name>
<dbReference type="AlphaFoldDB" id="A0A5S6QSK3"/>
<dbReference type="WBParaSite" id="TMUE_2000009882.1">
    <property type="protein sequence ID" value="TMUE_2000009882.1"/>
    <property type="gene ID" value="WBGene00288740"/>
</dbReference>